<keyword evidence="2" id="KW-1185">Reference proteome</keyword>
<dbReference type="EMBL" id="HG994581">
    <property type="protein sequence ID" value="CAF2874295.1"/>
    <property type="molecule type" value="Genomic_DNA"/>
</dbReference>
<protein>
    <submittedName>
        <fullName evidence="1">(salmon louse) hypothetical protein</fullName>
    </submittedName>
</protein>
<dbReference type="Proteomes" id="UP000675881">
    <property type="component" value="Chromosome 2"/>
</dbReference>
<evidence type="ECO:0000313" key="2">
    <source>
        <dbReference type="Proteomes" id="UP000675881"/>
    </source>
</evidence>
<accession>A0A7R8CND2</accession>
<evidence type="ECO:0000313" key="1">
    <source>
        <dbReference type="EMBL" id="CAF2874295.1"/>
    </source>
</evidence>
<reference evidence="1" key="1">
    <citation type="submission" date="2021-02" db="EMBL/GenBank/DDBJ databases">
        <authorList>
            <person name="Bekaert M."/>
        </authorList>
    </citation>
    <scope>NUCLEOTIDE SEQUENCE</scope>
    <source>
        <strain evidence="1">IoA-00</strain>
    </source>
</reference>
<organism evidence="1 2">
    <name type="scientific">Lepeophtheirus salmonis</name>
    <name type="common">Salmon louse</name>
    <name type="synonym">Caligus salmonis</name>
    <dbReference type="NCBI Taxonomy" id="72036"/>
    <lineage>
        <taxon>Eukaryota</taxon>
        <taxon>Metazoa</taxon>
        <taxon>Ecdysozoa</taxon>
        <taxon>Arthropoda</taxon>
        <taxon>Crustacea</taxon>
        <taxon>Multicrustacea</taxon>
        <taxon>Hexanauplia</taxon>
        <taxon>Copepoda</taxon>
        <taxon>Siphonostomatoida</taxon>
        <taxon>Caligidae</taxon>
        <taxon>Lepeophtheirus</taxon>
    </lineage>
</organism>
<gene>
    <name evidence="1" type="ORF">LSAA_6577</name>
</gene>
<proteinExistence type="predicted"/>
<name>A0A7R8CND2_LEPSM</name>
<dbReference type="AlphaFoldDB" id="A0A7R8CND2"/>
<sequence length="125" mass="14120">MIYKTHSEHVSLLFFSKKFVSIFLLFHYSSLAGLKTLMFYGIYIGGCCQEMNHGGAEDLVAVLSSTLYRCLYIIAFATPPSLSICLNISAISLKSHWFVEMLLPHTRCNRILFSLEPVYCKVVAV</sequence>